<dbReference type="InterPro" id="IPR047729">
    <property type="entry name" value="Sce7726-like"/>
</dbReference>
<gene>
    <name evidence="1" type="ORF">SAMN04490198_0255</name>
</gene>
<dbReference type="EMBL" id="FNUA01000001">
    <property type="protein sequence ID" value="SED46284.1"/>
    <property type="molecule type" value="Genomic_DNA"/>
</dbReference>
<protein>
    <recommendedName>
        <fullName evidence="3">Sce7726 family protein</fullName>
    </recommendedName>
</protein>
<dbReference type="NCBIfam" id="NF033832">
    <property type="entry name" value="sce7726_fam"/>
    <property type="match status" value="1"/>
</dbReference>
<proteinExistence type="predicted"/>
<evidence type="ECO:0000313" key="2">
    <source>
        <dbReference type="Proteomes" id="UP000199129"/>
    </source>
</evidence>
<dbReference type="RefSeq" id="WP_153189002.1">
    <property type="nucleotide sequence ID" value="NZ_FNUA01000001.1"/>
</dbReference>
<name>A0A1H5AX10_9PSED</name>
<dbReference type="Proteomes" id="UP000199129">
    <property type="component" value="Unassembled WGS sequence"/>
</dbReference>
<dbReference type="AlphaFoldDB" id="A0A1H5AX10"/>
<accession>A0A1H5AX10</accession>
<sequence>MLGDIQIRSALLARLGRMSHRPSALIEELRVHNGSAIADVVAIYKEAHCYEIKGDADKIERAISQAAYYDLAFRKITLVTTERHANKAIRIIPAHWGVMIAREVSGVVVLRGARSSKNSPFFDKKTALMTLWRTELSDVAEGLNIQVAAKANRDNISNSIAGVMGREELSLAISAKLAQRKLGFL</sequence>
<reference evidence="1 2" key="1">
    <citation type="submission" date="2016-10" db="EMBL/GenBank/DDBJ databases">
        <authorList>
            <person name="de Groot N.N."/>
        </authorList>
    </citation>
    <scope>NUCLEOTIDE SEQUENCE [LARGE SCALE GENOMIC DNA]</scope>
    <source>
        <strain evidence="1 2">BS3265</strain>
    </source>
</reference>
<evidence type="ECO:0000313" key="1">
    <source>
        <dbReference type="EMBL" id="SED46284.1"/>
    </source>
</evidence>
<organism evidence="1 2">
    <name type="scientific">Pseudomonas palleroniana</name>
    <dbReference type="NCBI Taxonomy" id="191390"/>
    <lineage>
        <taxon>Bacteria</taxon>
        <taxon>Pseudomonadati</taxon>
        <taxon>Pseudomonadota</taxon>
        <taxon>Gammaproteobacteria</taxon>
        <taxon>Pseudomonadales</taxon>
        <taxon>Pseudomonadaceae</taxon>
        <taxon>Pseudomonas</taxon>
    </lineage>
</organism>
<evidence type="ECO:0008006" key="3">
    <source>
        <dbReference type="Google" id="ProtNLM"/>
    </source>
</evidence>